<evidence type="ECO:0000313" key="3">
    <source>
        <dbReference type="RefSeq" id="XP_010277471.1"/>
    </source>
</evidence>
<keyword evidence="2" id="KW-1185">Reference proteome</keyword>
<dbReference type="OrthoDB" id="2919534at2759"/>
<dbReference type="GeneID" id="104611899"/>
<dbReference type="PANTHER" id="PTHR33240:SF8">
    <property type="entry name" value="OS03G0439900 PROTEIN"/>
    <property type="match status" value="1"/>
</dbReference>
<dbReference type="OMA" id="DRDTENC"/>
<reference evidence="3" key="1">
    <citation type="submission" date="2025-08" db="UniProtKB">
        <authorList>
            <consortium name="RefSeq"/>
        </authorList>
    </citation>
    <scope>IDENTIFICATION</scope>
</reference>
<dbReference type="eggNOG" id="KOG0017">
    <property type="taxonomic scope" value="Eukaryota"/>
</dbReference>
<feature type="region of interest" description="Disordered" evidence="1">
    <location>
        <begin position="99"/>
        <end position="118"/>
    </location>
</feature>
<dbReference type="AlphaFoldDB" id="A0A1U8BKT2"/>
<dbReference type="KEGG" id="nnu:104611899"/>
<accession>A0A1U8BKT2</accession>
<sequence>MQDRWTNHRPHTPPLTYRNFTPLNVPQSEVLMQIHNRNYVRWTEKMKSQSNKRNRDTYYEFHKDYDRDTENCFNLLNHIEDLIWCGYLSGFINRTEKSAQEERRVDEAQQPPHRGPPAGVIHVISGRSASEGESSSGGKRYARLCKIDNRGHRRRHDTSITFTGDDLRGVQTPHNDALVITAKVIIASYTSADVLFEDAFEKLGIARDWLAPIITPLMGFLGESLQPTGRITLSFLIGDGDVTMTAMVDFIVVRCPSSYNVILSSSTLNALQVVVSTYHLAMKFPTKYGIGVVRADQKTMQHCYQLSCRGPCPVIETLVAEAYDLCDEVMAHRGQPMEDLVQVPLVE</sequence>
<evidence type="ECO:0000256" key="1">
    <source>
        <dbReference type="SAM" id="MobiDB-lite"/>
    </source>
</evidence>
<dbReference type="InParanoid" id="A0A1U8BKT2"/>
<dbReference type="PANTHER" id="PTHR33240">
    <property type="entry name" value="OS08G0508500 PROTEIN"/>
    <property type="match status" value="1"/>
</dbReference>
<protein>
    <submittedName>
        <fullName evidence="3">Uncharacterized protein LOC104611899</fullName>
    </submittedName>
</protein>
<dbReference type="Proteomes" id="UP000189703">
    <property type="component" value="Unplaced"/>
</dbReference>
<proteinExistence type="predicted"/>
<dbReference type="RefSeq" id="XP_010277471.1">
    <property type="nucleotide sequence ID" value="XM_010279169.1"/>
</dbReference>
<gene>
    <name evidence="3" type="primary">LOC104611899</name>
</gene>
<evidence type="ECO:0000313" key="2">
    <source>
        <dbReference type="Proteomes" id="UP000189703"/>
    </source>
</evidence>
<organism evidence="2 3">
    <name type="scientific">Nelumbo nucifera</name>
    <name type="common">Sacred lotus</name>
    <dbReference type="NCBI Taxonomy" id="4432"/>
    <lineage>
        <taxon>Eukaryota</taxon>
        <taxon>Viridiplantae</taxon>
        <taxon>Streptophyta</taxon>
        <taxon>Embryophyta</taxon>
        <taxon>Tracheophyta</taxon>
        <taxon>Spermatophyta</taxon>
        <taxon>Magnoliopsida</taxon>
        <taxon>Proteales</taxon>
        <taxon>Nelumbonaceae</taxon>
        <taxon>Nelumbo</taxon>
    </lineage>
</organism>
<name>A0A1U8BKT2_NELNU</name>